<evidence type="ECO:0000256" key="2">
    <source>
        <dbReference type="SAM" id="SignalP"/>
    </source>
</evidence>
<reference evidence="3" key="1">
    <citation type="journal article" date="2021" name="PeerJ">
        <title>Extensive microbial diversity within the chicken gut microbiome revealed by metagenomics and culture.</title>
        <authorList>
            <person name="Gilroy R."/>
            <person name="Ravi A."/>
            <person name="Getino M."/>
            <person name="Pursley I."/>
            <person name="Horton D.L."/>
            <person name="Alikhan N.F."/>
            <person name="Baker D."/>
            <person name="Gharbi K."/>
            <person name="Hall N."/>
            <person name="Watson M."/>
            <person name="Adriaenssens E.M."/>
            <person name="Foster-Nyarko E."/>
            <person name="Jarju S."/>
            <person name="Secka A."/>
            <person name="Antonio M."/>
            <person name="Oren A."/>
            <person name="Chaudhuri R.R."/>
            <person name="La Ragione R."/>
            <person name="Hildebrand F."/>
            <person name="Pallen M.J."/>
        </authorList>
    </citation>
    <scope>NUCLEOTIDE SEQUENCE</scope>
    <source>
        <strain evidence="3">378</strain>
    </source>
</reference>
<name>A0A948TGT6_9GAMM</name>
<feature type="coiled-coil region" evidence="1">
    <location>
        <begin position="111"/>
        <end position="171"/>
    </location>
</feature>
<dbReference type="AlphaFoldDB" id="A0A948TGT6"/>
<proteinExistence type="predicted"/>
<protein>
    <recommendedName>
        <fullName evidence="5">Lipoprotein</fullName>
    </recommendedName>
</protein>
<dbReference type="PROSITE" id="PS51257">
    <property type="entry name" value="PROKAR_LIPOPROTEIN"/>
    <property type="match status" value="1"/>
</dbReference>
<feature type="coiled-coil region" evidence="1">
    <location>
        <begin position="48"/>
        <end position="75"/>
    </location>
</feature>
<dbReference type="Proteomes" id="UP000733611">
    <property type="component" value="Unassembled WGS sequence"/>
</dbReference>
<reference evidence="3" key="2">
    <citation type="submission" date="2021-04" db="EMBL/GenBank/DDBJ databases">
        <authorList>
            <person name="Gilroy R."/>
        </authorList>
    </citation>
    <scope>NUCLEOTIDE SEQUENCE</scope>
    <source>
        <strain evidence="3">378</strain>
    </source>
</reference>
<gene>
    <name evidence="3" type="ORF">H9847_07855</name>
</gene>
<dbReference type="EMBL" id="JAHLFE010000163">
    <property type="protein sequence ID" value="MBU3844761.1"/>
    <property type="molecule type" value="Genomic_DNA"/>
</dbReference>
<keyword evidence="2" id="KW-0732">Signal</keyword>
<evidence type="ECO:0000313" key="3">
    <source>
        <dbReference type="EMBL" id="MBU3844761.1"/>
    </source>
</evidence>
<comment type="caution">
    <text evidence="3">The sequence shown here is derived from an EMBL/GenBank/DDBJ whole genome shotgun (WGS) entry which is preliminary data.</text>
</comment>
<evidence type="ECO:0008006" key="5">
    <source>
        <dbReference type="Google" id="ProtNLM"/>
    </source>
</evidence>
<keyword evidence="1" id="KW-0175">Coiled coil</keyword>
<evidence type="ECO:0000256" key="1">
    <source>
        <dbReference type="SAM" id="Coils"/>
    </source>
</evidence>
<sequence length="172" mass="19227">MAKIVEKMAAVAVACVTALSVSACTTTAAECDPSQDVGFFNKIGCAVSGSYSERVEQKEQQVADLKAETERLNAMTRDLYTQSAIIRSDYQAQVKVLDRLEDQLYGVKDSLAEKKALNSNLENKIASVQAQMEKMRQEGVNQTVLQREQEREQLQQQLEELRQQVMAVEQGY</sequence>
<feature type="signal peptide" evidence="2">
    <location>
        <begin position="1"/>
        <end position="23"/>
    </location>
</feature>
<evidence type="ECO:0000313" key="4">
    <source>
        <dbReference type="Proteomes" id="UP000733611"/>
    </source>
</evidence>
<organism evidence="3 4">
    <name type="scientific">Candidatus Anaerobiospirillum pullicola</name>
    <dbReference type="NCBI Taxonomy" id="2838451"/>
    <lineage>
        <taxon>Bacteria</taxon>
        <taxon>Pseudomonadati</taxon>
        <taxon>Pseudomonadota</taxon>
        <taxon>Gammaproteobacteria</taxon>
        <taxon>Aeromonadales</taxon>
        <taxon>Succinivibrionaceae</taxon>
        <taxon>Anaerobiospirillum</taxon>
    </lineage>
</organism>
<feature type="chain" id="PRO_5037140240" description="Lipoprotein" evidence="2">
    <location>
        <begin position="24"/>
        <end position="172"/>
    </location>
</feature>
<accession>A0A948TGT6</accession>